<feature type="compositionally biased region" description="Basic and acidic residues" evidence="1">
    <location>
        <begin position="341"/>
        <end position="355"/>
    </location>
</feature>
<evidence type="ECO:0000313" key="3">
    <source>
        <dbReference type="EMBL" id="KAA0170099.1"/>
    </source>
</evidence>
<sequence length="485" mass="49172">MLFTVSAAALRLALPGTVVHIEVLRGVSGPLPARASAVCTAVSLGTLVLATAALFFAIAPWYATDADAFLPTFPSIGVAVAVGAMTAVAGSVVAVTITALILIFDAIHAHLLVAQQSQLRIRDIRDAATGETDGDPRGGGRRSSAGEYSIEDDGEDDGGVDFDDGADSGGGGGRRPRDDRGRYSFDEDDGAAEEDGAAGAYWYAGGSPAAPRRGLSAHGGPGGRQPEWRRRQQRQHYRNQRSSSTTTATTNTTNTLDAHGRSAGAFSSQRGGPDPSTNASLLEAGTDLGTASSSASRDGLAGAGAGWAAADGTKVGRAAAQGRHRLGSEPESLTSSTMEAGAEHRGHDDITGQSDHAELLGSDASASRTAAGHLAGTVAAGMESVDVTDHAPLQGRSGSSTRGSPAVSGRAVTASGSHSFVVTDTPPGQQQRGWAASRVASERLHVDTAQSTHLGTITATVTVTVTATAITITMATVTATAKRAV</sequence>
<dbReference type="AlphaFoldDB" id="A0A5A8DY31"/>
<feature type="compositionally biased region" description="Basic and acidic residues" evidence="1">
    <location>
        <begin position="127"/>
        <end position="138"/>
    </location>
</feature>
<name>A0A5A8DY31_CAFRO</name>
<feature type="region of interest" description="Disordered" evidence="1">
    <location>
        <begin position="127"/>
        <end position="282"/>
    </location>
</feature>
<accession>A0A5A8DY31</accession>
<protein>
    <submittedName>
        <fullName evidence="3">Uncharacterized protein</fullName>
    </submittedName>
</protein>
<evidence type="ECO:0000313" key="4">
    <source>
        <dbReference type="Proteomes" id="UP000324907"/>
    </source>
</evidence>
<feature type="region of interest" description="Disordered" evidence="1">
    <location>
        <begin position="390"/>
        <end position="431"/>
    </location>
</feature>
<dbReference type="Proteomes" id="UP000324907">
    <property type="component" value="Unassembled WGS sequence"/>
</dbReference>
<keyword evidence="2" id="KW-0812">Transmembrane</keyword>
<reference evidence="3 4" key="1">
    <citation type="submission" date="2019-07" db="EMBL/GenBank/DDBJ databases">
        <title>Genomes of Cafeteria roenbergensis.</title>
        <authorList>
            <person name="Fischer M.G."/>
            <person name="Hackl T."/>
            <person name="Roman M."/>
        </authorList>
    </citation>
    <scope>NUCLEOTIDE SEQUENCE [LARGE SCALE GENOMIC DNA]</scope>
    <source>
        <strain evidence="3 4">RCC970-E3</strain>
    </source>
</reference>
<feature type="compositionally biased region" description="Acidic residues" evidence="1">
    <location>
        <begin position="186"/>
        <end position="196"/>
    </location>
</feature>
<evidence type="ECO:0000256" key="2">
    <source>
        <dbReference type="SAM" id="Phobius"/>
    </source>
</evidence>
<dbReference type="EMBL" id="VLTL01000016">
    <property type="protein sequence ID" value="KAA0170099.1"/>
    <property type="molecule type" value="Genomic_DNA"/>
</dbReference>
<gene>
    <name evidence="3" type="ORF">FNF28_01708</name>
</gene>
<feature type="compositionally biased region" description="Basic and acidic residues" evidence="1">
    <location>
        <begin position="175"/>
        <end position="185"/>
    </location>
</feature>
<keyword evidence="2" id="KW-0472">Membrane</keyword>
<feature type="compositionally biased region" description="Polar residues" evidence="1">
    <location>
        <begin position="265"/>
        <end position="280"/>
    </location>
</feature>
<organism evidence="3 4">
    <name type="scientific">Cafeteria roenbergensis</name>
    <name type="common">Marine flagellate</name>
    <dbReference type="NCBI Taxonomy" id="33653"/>
    <lineage>
        <taxon>Eukaryota</taxon>
        <taxon>Sar</taxon>
        <taxon>Stramenopiles</taxon>
        <taxon>Bigyra</taxon>
        <taxon>Opalozoa</taxon>
        <taxon>Bicosoecida</taxon>
        <taxon>Cafeteriaceae</taxon>
        <taxon>Cafeteria</taxon>
    </lineage>
</organism>
<feature type="compositionally biased region" description="Polar residues" evidence="1">
    <location>
        <begin position="414"/>
        <end position="431"/>
    </location>
</feature>
<feature type="transmembrane region" description="Helical" evidence="2">
    <location>
        <begin position="68"/>
        <end position="87"/>
    </location>
</feature>
<feature type="compositionally biased region" description="Acidic residues" evidence="1">
    <location>
        <begin position="149"/>
        <end position="166"/>
    </location>
</feature>
<proteinExistence type="predicted"/>
<feature type="region of interest" description="Disordered" evidence="1">
    <location>
        <begin position="316"/>
        <end position="355"/>
    </location>
</feature>
<feature type="transmembrane region" description="Helical" evidence="2">
    <location>
        <begin position="31"/>
        <end position="56"/>
    </location>
</feature>
<keyword evidence="2" id="KW-1133">Transmembrane helix</keyword>
<feature type="transmembrane region" description="Helical" evidence="2">
    <location>
        <begin position="93"/>
        <end position="113"/>
    </location>
</feature>
<comment type="caution">
    <text evidence="3">The sequence shown here is derived from an EMBL/GenBank/DDBJ whole genome shotgun (WGS) entry which is preliminary data.</text>
</comment>
<feature type="compositionally biased region" description="Low complexity" evidence="1">
    <location>
        <begin position="240"/>
        <end position="255"/>
    </location>
</feature>
<evidence type="ECO:0000256" key="1">
    <source>
        <dbReference type="SAM" id="MobiDB-lite"/>
    </source>
</evidence>